<dbReference type="HOGENOM" id="CLU_026126_9_1_2"/>
<dbReference type="PANTHER" id="PTHR34386:SF1">
    <property type="entry name" value="GLUTAREDOXIN-LIKE PROTEIN NRDH"/>
    <property type="match status" value="1"/>
</dbReference>
<dbReference type="RefSeq" id="WP_013195590.1">
    <property type="nucleotide sequence ID" value="NC_014253.1"/>
</dbReference>
<dbReference type="STRING" id="644295.Metev_2199"/>
<dbReference type="GeneID" id="9347860"/>
<dbReference type="KEGG" id="mev:Metev_2199"/>
<accession>D7EAM6</accession>
<evidence type="ECO:0000313" key="3">
    <source>
        <dbReference type="Proteomes" id="UP000000391"/>
    </source>
</evidence>
<keyword evidence="3" id="KW-1185">Reference proteome</keyword>
<dbReference type="PANTHER" id="PTHR34386">
    <property type="entry name" value="GLUTAREDOXIN"/>
    <property type="match status" value="1"/>
</dbReference>
<dbReference type="InterPro" id="IPR036249">
    <property type="entry name" value="Thioredoxin-like_sf"/>
</dbReference>
<sequence length="85" mass="10088">MEKVFMYTLSTCPWCKKTKKFFEKRKIPYDYVDIDKLKDENEKERIIEEMKREAGSTATPFVIIGDEVIIGYKPKKYAELLGIEE</sequence>
<dbReference type="GO" id="GO:0045454">
    <property type="term" value="P:cell redox homeostasis"/>
    <property type="evidence" value="ECO:0007669"/>
    <property type="project" value="TreeGrafter"/>
</dbReference>
<dbReference type="CDD" id="cd02976">
    <property type="entry name" value="NrdH"/>
    <property type="match status" value="1"/>
</dbReference>
<proteinExistence type="predicted"/>
<evidence type="ECO:0000313" key="2">
    <source>
        <dbReference type="EMBL" id="ADI75025.1"/>
    </source>
</evidence>
<dbReference type="SUPFAM" id="SSF52833">
    <property type="entry name" value="Thioredoxin-like"/>
    <property type="match status" value="1"/>
</dbReference>
<dbReference type="Proteomes" id="UP000000391">
    <property type="component" value="Chromosome"/>
</dbReference>
<name>D7EAM6_METEZ</name>
<gene>
    <name evidence="2" type="ordered locus">Metev_2199</name>
</gene>
<dbReference type="AlphaFoldDB" id="D7EAM6"/>
<dbReference type="InterPro" id="IPR002109">
    <property type="entry name" value="Glutaredoxin"/>
</dbReference>
<evidence type="ECO:0000259" key="1">
    <source>
        <dbReference type="Pfam" id="PF00462"/>
    </source>
</evidence>
<feature type="domain" description="Glutaredoxin" evidence="1">
    <location>
        <begin position="4"/>
        <end position="69"/>
    </location>
</feature>
<dbReference type="EMBL" id="CP002069">
    <property type="protein sequence ID" value="ADI75025.1"/>
    <property type="molecule type" value="Genomic_DNA"/>
</dbReference>
<dbReference type="GO" id="GO:0009055">
    <property type="term" value="F:electron transfer activity"/>
    <property type="evidence" value="ECO:0007669"/>
    <property type="project" value="TreeGrafter"/>
</dbReference>
<dbReference type="Pfam" id="PF00462">
    <property type="entry name" value="Glutaredoxin"/>
    <property type="match status" value="1"/>
</dbReference>
<dbReference type="InterPro" id="IPR051548">
    <property type="entry name" value="Grx-like_ET"/>
</dbReference>
<protein>
    <submittedName>
        <fullName evidence="2">Glutaredoxin</fullName>
    </submittedName>
</protein>
<organism evidence="2 3">
    <name type="scientific">Methanohalobium evestigatum (strain ATCC BAA-1072 / DSM 3721 / NBRC 107634 / OCM 161 / Z-7303)</name>
    <dbReference type="NCBI Taxonomy" id="644295"/>
    <lineage>
        <taxon>Archaea</taxon>
        <taxon>Methanobacteriati</taxon>
        <taxon>Methanobacteriota</taxon>
        <taxon>Stenosarchaea group</taxon>
        <taxon>Methanomicrobia</taxon>
        <taxon>Methanosarcinales</taxon>
        <taxon>Methanosarcinaceae</taxon>
        <taxon>Methanohalobium</taxon>
    </lineage>
</organism>
<dbReference type="PROSITE" id="PS51354">
    <property type="entry name" value="GLUTAREDOXIN_2"/>
    <property type="match status" value="1"/>
</dbReference>
<dbReference type="Gene3D" id="3.40.30.10">
    <property type="entry name" value="Glutaredoxin"/>
    <property type="match status" value="1"/>
</dbReference>
<reference evidence="2 3" key="1">
    <citation type="submission" date="2010-06" db="EMBL/GenBank/DDBJ databases">
        <title>Complete sequence chromosome of Methanohalobium evestigatum Z-7303.</title>
        <authorList>
            <consortium name="US DOE Joint Genome Institute"/>
            <person name="Lucas S."/>
            <person name="Copeland A."/>
            <person name="Lapidus A."/>
            <person name="Cheng J.-F."/>
            <person name="Bruce D."/>
            <person name="Goodwin L."/>
            <person name="Pitluck S."/>
            <person name="Saunders E."/>
            <person name="Detter J.C."/>
            <person name="Han C."/>
            <person name="Tapia R."/>
            <person name="Land M."/>
            <person name="Hauser L."/>
            <person name="Kyrpides N."/>
            <person name="Mikhailova N."/>
            <person name="Sieprawska-Lupa M."/>
            <person name="Whitman W.B."/>
            <person name="Anderson I."/>
            <person name="Woyke T."/>
        </authorList>
    </citation>
    <scope>NUCLEOTIDE SEQUENCE [LARGE SCALE GENOMIC DNA]</scope>
    <source>
        <strain evidence="3">ATCC BAA-1072 / DSM 3721 / NBRC 107634 / OCM 161 / Z-7303</strain>
    </source>
</reference>